<dbReference type="PROSITE" id="PS00134">
    <property type="entry name" value="TRYPSIN_HIS"/>
    <property type="match status" value="1"/>
</dbReference>
<comment type="similarity">
    <text evidence="6">Belongs to the TPP enzyme family.</text>
</comment>
<dbReference type="InterPro" id="IPR033116">
    <property type="entry name" value="TRYPSIN_SER"/>
</dbReference>
<dbReference type="SUPFAM" id="SSF52467">
    <property type="entry name" value="DHS-like NAD/FAD-binding domain"/>
    <property type="match status" value="1"/>
</dbReference>
<evidence type="ECO:0000256" key="11">
    <source>
        <dbReference type="ARBA" id="ARBA00022729"/>
    </source>
</evidence>
<comment type="caution">
    <text evidence="23">The sequence shown here is derived from an EMBL/GenBank/DDBJ whole genome shotgun (WGS) entry which is preliminary data.</text>
</comment>
<evidence type="ECO:0000256" key="6">
    <source>
        <dbReference type="ARBA" id="ARBA00007812"/>
    </source>
</evidence>
<evidence type="ECO:0000256" key="12">
    <source>
        <dbReference type="ARBA" id="ARBA00022793"/>
    </source>
</evidence>
<feature type="domain" description="Peptidase S1" evidence="22">
    <location>
        <begin position="328"/>
        <end position="585"/>
    </location>
</feature>
<keyword evidence="20" id="KW-0378">Hydrolase</keyword>
<dbReference type="EC" id="4.1.1.1" evidence="8"/>
<dbReference type="SUPFAM" id="SSF51735">
    <property type="entry name" value="NAD(P)-binding Rossmann-fold domains"/>
    <property type="match status" value="1"/>
</dbReference>
<keyword evidence="14 19" id="KW-0560">Oxidoreductase</keyword>
<protein>
    <recommendedName>
        <fullName evidence="8">pyruvate decarboxylase</fullName>
        <ecNumber evidence="8">4.1.1.1</ecNumber>
    </recommendedName>
</protein>
<evidence type="ECO:0000256" key="3">
    <source>
        <dbReference type="ARBA" id="ARBA00001964"/>
    </source>
</evidence>
<dbReference type="Gene3D" id="2.40.10.10">
    <property type="entry name" value="Trypsin-like serine proteases"/>
    <property type="match status" value="2"/>
</dbReference>
<dbReference type="Pfam" id="PF02812">
    <property type="entry name" value="ELFV_dehydrog_N"/>
    <property type="match status" value="1"/>
</dbReference>
<dbReference type="GO" id="GO:0005829">
    <property type="term" value="C:cytosol"/>
    <property type="evidence" value="ECO:0007669"/>
    <property type="project" value="TreeGrafter"/>
</dbReference>
<dbReference type="STRING" id="554055.A0A2P6VA31"/>
<evidence type="ECO:0000313" key="24">
    <source>
        <dbReference type="Proteomes" id="UP000239649"/>
    </source>
</evidence>
<dbReference type="SMART" id="SM00839">
    <property type="entry name" value="ELFV_dehydrog"/>
    <property type="match status" value="1"/>
</dbReference>
<dbReference type="GO" id="GO:0016639">
    <property type="term" value="F:oxidoreductase activity, acting on the CH-NH2 group of donors, NAD or NADP as acceptor"/>
    <property type="evidence" value="ECO:0007669"/>
    <property type="project" value="InterPro"/>
</dbReference>
<feature type="signal peptide" evidence="21">
    <location>
        <begin position="1"/>
        <end position="22"/>
    </location>
</feature>
<dbReference type="EMBL" id="LHPF02000017">
    <property type="protein sequence ID" value="PSC70952.1"/>
    <property type="molecule type" value="Genomic_DNA"/>
</dbReference>
<evidence type="ECO:0000256" key="21">
    <source>
        <dbReference type="SAM" id="SignalP"/>
    </source>
</evidence>
<evidence type="ECO:0000256" key="7">
    <source>
        <dbReference type="ARBA" id="ARBA00011881"/>
    </source>
</evidence>
<dbReference type="FunFam" id="2.40.10.10:FF:000054">
    <property type="entry name" value="Complement C1r subcomponent"/>
    <property type="match status" value="1"/>
</dbReference>
<dbReference type="InterPro" id="IPR029035">
    <property type="entry name" value="DHS-like_NAD/FAD-binding_dom"/>
</dbReference>
<keyword evidence="20" id="KW-0645">Protease</keyword>
<evidence type="ECO:0000256" key="18">
    <source>
        <dbReference type="ARBA" id="ARBA00023239"/>
    </source>
</evidence>
<comment type="similarity">
    <text evidence="5 19">Belongs to the Glu/Leu/Phe/Val dehydrogenases family.</text>
</comment>
<keyword evidence="16" id="KW-1015">Disulfide bond</keyword>
<evidence type="ECO:0000256" key="13">
    <source>
        <dbReference type="ARBA" id="ARBA00022842"/>
    </source>
</evidence>
<dbReference type="PANTHER" id="PTHR43452:SF1">
    <property type="entry name" value="PYRUVATE DECARBOXYLASE C186.09-RELATED"/>
    <property type="match status" value="1"/>
</dbReference>
<keyword evidence="9" id="KW-0964">Secreted</keyword>
<evidence type="ECO:0000256" key="16">
    <source>
        <dbReference type="ARBA" id="ARBA00023157"/>
    </source>
</evidence>
<dbReference type="Pfam" id="PF00205">
    <property type="entry name" value="TPP_enzyme_M"/>
    <property type="match status" value="1"/>
</dbReference>
<dbReference type="GO" id="GO:0005576">
    <property type="term" value="C:extracellular region"/>
    <property type="evidence" value="ECO:0007669"/>
    <property type="project" value="UniProtKB-SubCell"/>
</dbReference>
<dbReference type="InterPro" id="IPR018114">
    <property type="entry name" value="TRYPSIN_HIS"/>
</dbReference>
<keyword evidence="10" id="KW-0479">Metal-binding</keyword>
<dbReference type="Pfam" id="PF02775">
    <property type="entry name" value="TPP_enzyme_C"/>
    <property type="match status" value="1"/>
</dbReference>
<evidence type="ECO:0000256" key="17">
    <source>
        <dbReference type="ARBA" id="ARBA00023180"/>
    </source>
</evidence>
<dbReference type="OrthoDB" id="512168at2759"/>
<dbReference type="CDD" id="cd01076">
    <property type="entry name" value="NAD_bind_1_Glu_DH"/>
    <property type="match status" value="1"/>
</dbReference>
<dbReference type="GO" id="GO:0006508">
    <property type="term" value="P:proteolysis"/>
    <property type="evidence" value="ECO:0007669"/>
    <property type="project" value="UniProtKB-KW"/>
</dbReference>
<keyword evidence="13" id="KW-0460">Magnesium</keyword>
<dbReference type="PROSITE" id="PS00135">
    <property type="entry name" value="TRYPSIN_SER"/>
    <property type="match status" value="1"/>
</dbReference>
<evidence type="ECO:0000259" key="22">
    <source>
        <dbReference type="PROSITE" id="PS50240"/>
    </source>
</evidence>
<dbReference type="InterPro" id="IPR006095">
    <property type="entry name" value="Glu/Leu/Phe/Val/Trp_DH"/>
</dbReference>
<dbReference type="PROSITE" id="PS00074">
    <property type="entry name" value="GLFV_DEHYDROGENASE"/>
    <property type="match status" value="1"/>
</dbReference>
<dbReference type="CDD" id="cd07038">
    <property type="entry name" value="TPP_PYR_PDC_IPDC_like"/>
    <property type="match status" value="1"/>
</dbReference>
<dbReference type="SMART" id="SM00020">
    <property type="entry name" value="Tryp_SPc"/>
    <property type="match status" value="1"/>
</dbReference>
<evidence type="ECO:0000256" key="1">
    <source>
        <dbReference type="ARBA" id="ARBA00001041"/>
    </source>
</evidence>
<dbReference type="CDD" id="cd00190">
    <property type="entry name" value="Tryp_SPc"/>
    <property type="match status" value="1"/>
</dbReference>
<dbReference type="Gene3D" id="3.40.50.970">
    <property type="match status" value="2"/>
</dbReference>
<keyword evidence="23" id="KW-0670">Pyruvate</keyword>
<keyword evidence="12" id="KW-0210">Decarboxylase</keyword>
<dbReference type="PANTHER" id="PTHR43452">
    <property type="entry name" value="PYRUVATE DECARBOXYLASE"/>
    <property type="match status" value="1"/>
</dbReference>
<dbReference type="Pfam" id="PF00089">
    <property type="entry name" value="Trypsin"/>
    <property type="match status" value="1"/>
</dbReference>
<dbReference type="Gene3D" id="3.40.50.720">
    <property type="entry name" value="NAD(P)-binding Rossmann-like Domain"/>
    <property type="match status" value="1"/>
</dbReference>
<dbReference type="CDD" id="cd02005">
    <property type="entry name" value="TPP_PDC_IPDC"/>
    <property type="match status" value="1"/>
</dbReference>
<evidence type="ECO:0000313" key="23">
    <source>
        <dbReference type="EMBL" id="PSC70952.1"/>
    </source>
</evidence>
<keyword evidence="24" id="KW-1185">Reference proteome</keyword>
<feature type="chain" id="PRO_5015118188" description="pyruvate decarboxylase" evidence="21">
    <location>
        <begin position="23"/>
        <end position="1568"/>
    </location>
</feature>
<evidence type="ECO:0000256" key="8">
    <source>
        <dbReference type="ARBA" id="ARBA00013202"/>
    </source>
</evidence>
<name>A0A2P6VA31_9CHLO</name>
<proteinExistence type="inferred from homology"/>
<dbReference type="InterPro" id="IPR033922">
    <property type="entry name" value="NAD_bind_Glu_DH"/>
</dbReference>
<comment type="catalytic activity">
    <reaction evidence="1">
        <text>a 2-oxocarboxylate + H(+) = an aldehyde + CO2</text>
        <dbReference type="Rhea" id="RHEA:11628"/>
        <dbReference type="ChEBI" id="CHEBI:15378"/>
        <dbReference type="ChEBI" id="CHEBI:16526"/>
        <dbReference type="ChEBI" id="CHEBI:17478"/>
        <dbReference type="ChEBI" id="CHEBI:35179"/>
        <dbReference type="EC" id="4.1.1.1"/>
    </reaction>
</comment>
<evidence type="ECO:0000256" key="4">
    <source>
        <dbReference type="ARBA" id="ARBA00004613"/>
    </source>
</evidence>
<evidence type="ECO:0000256" key="15">
    <source>
        <dbReference type="ARBA" id="ARBA00023052"/>
    </source>
</evidence>
<keyword evidence="17" id="KW-0325">Glycoprotein</keyword>
<evidence type="ECO:0000256" key="19">
    <source>
        <dbReference type="RuleBase" id="RU004417"/>
    </source>
</evidence>
<reference evidence="23 24" key="1">
    <citation type="journal article" date="2018" name="Plant J.">
        <title>Genome sequences of Chlorella sorokiniana UTEX 1602 and Micractinium conductrix SAG 241.80: implications to maltose excretion by a green alga.</title>
        <authorList>
            <person name="Arriola M.B."/>
            <person name="Velmurugan N."/>
            <person name="Zhang Y."/>
            <person name="Plunkett M.H."/>
            <person name="Hondzo H."/>
            <person name="Barney B.M."/>
        </authorList>
    </citation>
    <scope>NUCLEOTIDE SEQUENCE [LARGE SCALE GENOMIC DNA]</scope>
    <source>
        <strain evidence="23 24">SAG 241.80</strain>
    </source>
</reference>
<dbReference type="FunFam" id="3.40.50.970:FF:000024">
    <property type="entry name" value="Pyruvate decarboxylase isozyme"/>
    <property type="match status" value="1"/>
</dbReference>
<comment type="subcellular location">
    <subcellularLocation>
        <location evidence="4">Secreted</location>
    </subcellularLocation>
</comment>
<dbReference type="InterPro" id="IPR006096">
    <property type="entry name" value="Glu/Leu/Phe/Val/Trp_DH_C"/>
</dbReference>
<dbReference type="Gene3D" id="3.40.50.10860">
    <property type="entry name" value="Leucine Dehydrogenase, chain A, domain 1"/>
    <property type="match status" value="1"/>
</dbReference>
<dbReference type="InterPro" id="IPR036291">
    <property type="entry name" value="NAD(P)-bd_dom_sf"/>
</dbReference>
<dbReference type="GO" id="GO:0000287">
    <property type="term" value="F:magnesium ion binding"/>
    <property type="evidence" value="ECO:0007669"/>
    <property type="project" value="InterPro"/>
</dbReference>
<dbReference type="Proteomes" id="UP000239649">
    <property type="component" value="Unassembled WGS sequence"/>
</dbReference>
<dbReference type="GO" id="GO:0030976">
    <property type="term" value="F:thiamine pyrophosphate binding"/>
    <property type="evidence" value="ECO:0007669"/>
    <property type="project" value="InterPro"/>
</dbReference>
<gene>
    <name evidence="23" type="ORF">C2E20_5759</name>
</gene>
<dbReference type="Gene3D" id="3.40.50.1220">
    <property type="entry name" value="TPP-binding domain"/>
    <property type="match status" value="1"/>
</dbReference>
<dbReference type="Gene3D" id="2.10.220.10">
    <property type="entry name" value="Hormone Receptor, Insulin-like Growth Factor Receptor 1, Chain A, domain 2"/>
    <property type="match status" value="2"/>
</dbReference>
<dbReference type="InterPro" id="IPR012110">
    <property type="entry name" value="PDC/IPDC-like"/>
</dbReference>
<dbReference type="InterPro" id="IPR043504">
    <property type="entry name" value="Peptidase_S1_PA_chymotrypsin"/>
</dbReference>
<dbReference type="SUPFAM" id="SSF53223">
    <property type="entry name" value="Aminoacid dehydrogenase-like, N-terminal domain"/>
    <property type="match status" value="1"/>
</dbReference>
<comment type="cofactor">
    <cofactor evidence="2">
        <name>a metal cation</name>
        <dbReference type="ChEBI" id="CHEBI:25213"/>
    </cofactor>
</comment>
<dbReference type="InterPro" id="IPR006097">
    <property type="entry name" value="Glu/Leu/Phe/Val/Trp_DH_dimer"/>
</dbReference>
<dbReference type="InterPro" id="IPR046346">
    <property type="entry name" value="Aminoacid_DH-like_N_sf"/>
</dbReference>
<keyword evidence="11 21" id="KW-0732">Signal</keyword>
<dbReference type="InterPro" id="IPR029061">
    <property type="entry name" value="THDP-binding"/>
</dbReference>
<dbReference type="FunFam" id="3.40.50.1220:FF:000009">
    <property type="entry name" value="Pyruvate decarboxylase 1"/>
    <property type="match status" value="1"/>
</dbReference>
<dbReference type="GO" id="GO:0004252">
    <property type="term" value="F:serine-type endopeptidase activity"/>
    <property type="evidence" value="ECO:0007669"/>
    <property type="project" value="InterPro"/>
</dbReference>
<dbReference type="InterPro" id="IPR001254">
    <property type="entry name" value="Trypsin_dom"/>
</dbReference>
<dbReference type="SUPFAM" id="SSF50494">
    <property type="entry name" value="Trypsin-like serine proteases"/>
    <property type="match status" value="1"/>
</dbReference>
<dbReference type="InterPro" id="IPR012000">
    <property type="entry name" value="Thiamin_PyroP_enz_cen_dom"/>
</dbReference>
<dbReference type="SUPFAM" id="SSF52518">
    <property type="entry name" value="Thiamin diphosphate-binding fold (THDP-binding)"/>
    <property type="match status" value="2"/>
</dbReference>
<evidence type="ECO:0000256" key="2">
    <source>
        <dbReference type="ARBA" id="ARBA00001920"/>
    </source>
</evidence>
<keyword evidence="20" id="KW-0720">Serine protease</keyword>
<dbReference type="InterPro" id="IPR011766">
    <property type="entry name" value="TPP_enzyme_TPP-bd"/>
</dbReference>
<dbReference type="GO" id="GO:0000949">
    <property type="term" value="P:aromatic amino acid family catabolic process to alcohol via Ehrlich pathway"/>
    <property type="evidence" value="ECO:0007669"/>
    <property type="project" value="TreeGrafter"/>
</dbReference>
<dbReference type="InterPro" id="IPR047213">
    <property type="entry name" value="TPP_PYR_PDC_IPDC-like"/>
</dbReference>
<dbReference type="InterPro" id="IPR009030">
    <property type="entry name" value="Growth_fac_rcpt_cys_sf"/>
</dbReference>
<organism evidence="23 24">
    <name type="scientific">Micractinium conductrix</name>
    <dbReference type="NCBI Taxonomy" id="554055"/>
    <lineage>
        <taxon>Eukaryota</taxon>
        <taxon>Viridiplantae</taxon>
        <taxon>Chlorophyta</taxon>
        <taxon>core chlorophytes</taxon>
        <taxon>Trebouxiophyceae</taxon>
        <taxon>Chlorellales</taxon>
        <taxon>Chlorellaceae</taxon>
        <taxon>Chlorella clade</taxon>
        <taxon>Micractinium</taxon>
    </lineage>
</organism>
<evidence type="ECO:0000256" key="20">
    <source>
        <dbReference type="RuleBase" id="RU363034"/>
    </source>
</evidence>
<keyword evidence="15" id="KW-0786">Thiamine pyrophosphate</keyword>
<dbReference type="InterPro" id="IPR009003">
    <property type="entry name" value="Peptidase_S1_PA"/>
</dbReference>
<dbReference type="PROSITE" id="PS50240">
    <property type="entry name" value="TRYPSIN_DOM"/>
    <property type="match status" value="1"/>
</dbReference>
<dbReference type="Pfam" id="PF00208">
    <property type="entry name" value="ELFV_dehydrog"/>
    <property type="match status" value="1"/>
</dbReference>
<dbReference type="GO" id="GO:0004737">
    <property type="term" value="F:pyruvate decarboxylase activity"/>
    <property type="evidence" value="ECO:0007669"/>
    <property type="project" value="UniProtKB-EC"/>
</dbReference>
<evidence type="ECO:0000256" key="14">
    <source>
        <dbReference type="ARBA" id="ARBA00023002"/>
    </source>
</evidence>
<dbReference type="InterPro" id="IPR033524">
    <property type="entry name" value="Glu/Leu/Phe/Val_DH_AS"/>
</dbReference>
<keyword evidence="18" id="KW-0456">Lyase</keyword>
<accession>A0A2P6VA31</accession>
<comment type="subunit">
    <text evidence="7">Homotetramer.</text>
</comment>
<comment type="cofactor">
    <cofactor evidence="3">
        <name>thiamine diphosphate</name>
        <dbReference type="ChEBI" id="CHEBI:58937"/>
    </cofactor>
</comment>
<evidence type="ECO:0000256" key="9">
    <source>
        <dbReference type="ARBA" id="ARBA00022525"/>
    </source>
</evidence>
<dbReference type="PRINTS" id="PR00082">
    <property type="entry name" value="GLFDHDRGNASE"/>
</dbReference>
<evidence type="ECO:0000256" key="10">
    <source>
        <dbReference type="ARBA" id="ARBA00022723"/>
    </source>
</evidence>
<dbReference type="InterPro" id="IPR047214">
    <property type="entry name" value="TPP_PDC_IPDC"/>
</dbReference>
<evidence type="ECO:0000256" key="5">
    <source>
        <dbReference type="ARBA" id="ARBA00006382"/>
    </source>
</evidence>
<dbReference type="SUPFAM" id="SSF57184">
    <property type="entry name" value="Growth factor receptor domain"/>
    <property type="match status" value="1"/>
</dbReference>
<sequence>MGDRPHLPVFFLLAMCVKAAVAEARCAQCGPDCPTSFTCPTCNADGTCAANRCKYGAAQVGKTCVACKDRFCAVCNGGPAAACNACFSHTKDVRSTPADWFHESENSFPIYRNAAGVCTVVRVASKTNGCLEYDTLGICSACNGTTRLNPETHKCDTVLHCSYTFPDGSCYASNAGVCQQCKVPNCDSCPRNLELCASCAYGYYLNATRGCTKCPTPGCGHCNRRGVCEWCDGNFELKNGKCVPYCPAGAGMVGTGKARRCVLCRDPRCASCDGNAERCRECRYRGFKVNIKNGRCERVKAAGGAAGIAALEPTPGEPSTLSVAGPNIVGGDAALKGRYPWHASLRVNSRRLKYPLNCGGSLIHPRVVMTAAHCVVEQGSVAWQERAFVSVWEATFGREARTREARSGLGGGHPGYDRTGGQDHDVALLLLDKPATCPTVKLAPSWCCPGCKRNTTGCCKPLRVPVTGDWLPAIGFGRLDNEGLEYYEPGPSPTELQEVKLSVMSLAQCAGYDLTALSWQTNDQICAGDPKNYADTCQGDSGGALFAKGRLASEDVVFGLTSYGSGCADGYPSVYTDVGGVRNWLGVGTLQPAGGEQRRGMAKMSHSEATNTFILEALDHLEYPKRLRKLLLTPEREVAVELALLRDNGEVATFNAYRVQHDNSRGPYKGGLRFHPQVDIDDVRSLASLMTWKTAVMDIPFGGAKGGVTVDPKELSERELEILTRKLVQALRPILGTYEDIPAPDMNTGAREMAWIFDEYTKFAGFSPGIVTGKPVWLHGSLGREAATGRGTVFAIRELLKAQNLGEIKNKSFVIQGFGNVGSWAAQILHEMGGRVVAVSDADGAIANEHGLQIPELRAHLAEKHSLASFPGGVVMPKENVLTVPCDVLIPAAIGGVITEDNAHDVQCKIIAEAANGPTTPDADQILRSRGITVLPDIYTNGGGVTVSFFEWVQNLQNFRWTEEEVNSKLDRVMCDSFQAIWELHISDNIPLRTAAFVKALQRVTRARLGVERFFGVPGDYNLQLLDELEKEKGLRGVWCCNELNAGYAADGYARAKGVGCCVVTFTVGGLSAINAIAGAYAENLPVVVISGGPNSNDFASPRLIHHTLGKKLDFLQELNCFKEVTCEQVVIHSLEDAHEQIDTAIGAALRHSKPAYICISCNLAGLHHPAFDSSPIPYALSTKQSNPQSLEAAVAAATAFLRGKAKPVAVAGSLLRVGHAHGQFMQFVEASGYPYATMAAAKGLVPESSEQYMGTYWGQISDPCVSEVVESADAYLFAGPIFNDYASVGYTLGTQEGRMIRVDPYRVTIAGGKDGQVYGCVRMDDFLDGLAARVTRNTTSLDIFRRLWAPQPEVPPSGPGTPLQTKVLFKHIGGLLQPNTLLLAETGDSIFNCQRLRLPDGCRYSWSQQYGSIGWSVGATLGLAVGGAGQGRRVLACIGDGSFQMAAQEVSTMMRFETNPVIVLINNGGYTIEVEIHDGPYNVISNWDYVGMAKAMVHNAADGEGSDRLFATRVKTEEELTAALAVAQGEAADKLCFIEAVVHRDDCSKELLEWGSRVSAANSRSPA</sequence>